<reference evidence="2" key="3">
    <citation type="submission" date="2025-09" db="UniProtKB">
        <authorList>
            <consortium name="Ensembl"/>
        </authorList>
    </citation>
    <scope>IDENTIFICATION</scope>
</reference>
<reference evidence="3" key="1">
    <citation type="journal article" date="2017" name="PLoS ONE">
        <title>The Agassiz's desert tortoise genome provides a resource for the conservation of a threatened species.</title>
        <authorList>
            <person name="Tollis M."/>
            <person name="DeNardo D.F."/>
            <person name="Cornelius J.A."/>
            <person name="Dolby G.A."/>
            <person name="Edwards T."/>
            <person name="Henen B.T."/>
            <person name="Karl A.E."/>
            <person name="Murphy R.W."/>
            <person name="Kusumi K."/>
        </authorList>
    </citation>
    <scope>NUCLEOTIDE SEQUENCE [LARGE SCALE GENOMIC DNA]</scope>
</reference>
<name>A0A452II81_9SAUR</name>
<proteinExistence type="predicted"/>
<dbReference type="Ensembl" id="ENSGAGT00000031286.1">
    <property type="protein sequence ID" value="ENSGAGP00000027539.1"/>
    <property type="gene ID" value="ENSGAGG00000020015.1"/>
</dbReference>
<sequence length="89" mass="9744">MAMQGSLQLVAMLCCGWAQGGRAQAPCCRLWDRSMGPPPLVRSSCTPTPWLPTPTRQRTCHEDGESCLHGLAHEVIQGEHPVRLDLVLP</sequence>
<dbReference type="AlphaFoldDB" id="A0A452II81"/>
<feature type="signal peptide" evidence="1">
    <location>
        <begin position="1"/>
        <end position="23"/>
    </location>
</feature>
<feature type="chain" id="PRO_5045703803" evidence="1">
    <location>
        <begin position="24"/>
        <end position="89"/>
    </location>
</feature>
<evidence type="ECO:0000256" key="1">
    <source>
        <dbReference type="SAM" id="SignalP"/>
    </source>
</evidence>
<accession>A0A452II81</accession>
<keyword evidence="1" id="KW-0732">Signal</keyword>
<evidence type="ECO:0000313" key="2">
    <source>
        <dbReference type="Ensembl" id="ENSGAGP00000027539.1"/>
    </source>
</evidence>
<dbReference type="Proteomes" id="UP000291020">
    <property type="component" value="Unassembled WGS sequence"/>
</dbReference>
<evidence type="ECO:0000313" key="3">
    <source>
        <dbReference type="Proteomes" id="UP000291020"/>
    </source>
</evidence>
<reference evidence="2" key="2">
    <citation type="submission" date="2025-08" db="UniProtKB">
        <authorList>
            <consortium name="Ensembl"/>
        </authorList>
    </citation>
    <scope>IDENTIFICATION</scope>
</reference>
<keyword evidence="3" id="KW-1185">Reference proteome</keyword>
<protein>
    <submittedName>
        <fullName evidence="2">Uncharacterized protein</fullName>
    </submittedName>
</protein>
<organism evidence="2 3">
    <name type="scientific">Gopherus agassizii</name>
    <name type="common">Agassiz's desert tortoise</name>
    <dbReference type="NCBI Taxonomy" id="38772"/>
    <lineage>
        <taxon>Eukaryota</taxon>
        <taxon>Metazoa</taxon>
        <taxon>Chordata</taxon>
        <taxon>Craniata</taxon>
        <taxon>Vertebrata</taxon>
        <taxon>Euteleostomi</taxon>
        <taxon>Archelosauria</taxon>
        <taxon>Testudinata</taxon>
        <taxon>Testudines</taxon>
        <taxon>Cryptodira</taxon>
        <taxon>Durocryptodira</taxon>
        <taxon>Testudinoidea</taxon>
        <taxon>Testudinidae</taxon>
        <taxon>Gopherus</taxon>
    </lineage>
</organism>